<accession>A0A167S4Q9</accession>
<gene>
    <name evidence="3" type="ORF">LEL_10852</name>
</gene>
<dbReference type="AlphaFoldDB" id="A0A167S4Q9"/>
<feature type="domain" description="CCHC-type" evidence="2">
    <location>
        <begin position="182"/>
        <end position="197"/>
    </location>
</feature>
<keyword evidence="1" id="KW-0863">Zinc-finger</keyword>
<evidence type="ECO:0000313" key="4">
    <source>
        <dbReference type="Proteomes" id="UP000076881"/>
    </source>
</evidence>
<comment type="caution">
    <text evidence="3">The sequence shown here is derived from an EMBL/GenBank/DDBJ whole genome shotgun (WGS) entry which is preliminary data.</text>
</comment>
<evidence type="ECO:0000259" key="2">
    <source>
        <dbReference type="PROSITE" id="PS50158"/>
    </source>
</evidence>
<protein>
    <submittedName>
        <fullName evidence="3">Zinc finger, CCHC-type</fullName>
    </submittedName>
</protein>
<evidence type="ECO:0000256" key="1">
    <source>
        <dbReference type="PROSITE-ProRule" id="PRU00047"/>
    </source>
</evidence>
<evidence type="ECO:0000313" key="3">
    <source>
        <dbReference type="EMBL" id="OAA59244.1"/>
    </source>
</evidence>
<dbReference type="PROSITE" id="PS50158">
    <property type="entry name" value="ZF_CCHC"/>
    <property type="match status" value="1"/>
</dbReference>
<dbReference type="EMBL" id="AZHF01000024">
    <property type="protein sequence ID" value="OAA59244.1"/>
    <property type="molecule type" value="Genomic_DNA"/>
</dbReference>
<dbReference type="SUPFAM" id="SSF57756">
    <property type="entry name" value="Retrovirus zinc finger-like domains"/>
    <property type="match status" value="1"/>
</dbReference>
<dbReference type="OrthoDB" id="5147020at2759"/>
<keyword evidence="4" id="KW-1185">Reference proteome</keyword>
<dbReference type="Proteomes" id="UP000076881">
    <property type="component" value="Unassembled WGS sequence"/>
</dbReference>
<sequence length="244" mass="27053">MFHCTVDTSRVEEEHQHMAGVGSIRQAIEAELRNKTGHEKWKCAAVVKDARDPHRIKVICRDENELQLVREAAEKTVPAGTRVMRDQLYPVKVDFANRMAVLDSEGNVLPGALEALGAENNVSIAKITWLSNKDSGKAYGSMAVYVTKGSDAKRLLDNQFFDLAGESACTNAFKPREGPVQCYKCQELGHKAFSCKKVQMCGKCAGAGHHHREYQSLEPKCILCGGPHESLSRNCRVRNLRIDA</sequence>
<dbReference type="InterPro" id="IPR036875">
    <property type="entry name" value="Znf_CCHC_sf"/>
</dbReference>
<dbReference type="STRING" id="1081108.A0A167S4Q9"/>
<dbReference type="Pfam" id="PF00098">
    <property type="entry name" value="zf-CCHC"/>
    <property type="match status" value="1"/>
</dbReference>
<organism evidence="3 4">
    <name type="scientific">Akanthomyces lecanii RCEF 1005</name>
    <dbReference type="NCBI Taxonomy" id="1081108"/>
    <lineage>
        <taxon>Eukaryota</taxon>
        <taxon>Fungi</taxon>
        <taxon>Dikarya</taxon>
        <taxon>Ascomycota</taxon>
        <taxon>Pezizomycotina</taxon>
        <taxon>Sordariomycetes</taxon>
        <taxon>Hypocreomycetidae</taxon>
        <taxon>Hypocreales</taxon>
        <taxon>Cordycipitaceae</taxon>
        <taxon>Akanthomyces</taxon>
        <taxon>Cordyceps confragosa</taxon>
    </lineage>
</organism>
<keyword evidence="1" id="KW-0479">Metal-binding</keyword>
<reference evidence="3 4" key="1">
    <citation type="journal article" date="2016" name="Genome Biol. Evol.">
        <title>Divergent and convergent evolution of fungal pathogenicity.</title>
        <authorList>
            <person name="Shang Y."/>
            <person name="Xiao G."/>
            <person name="Zheng P."/>
            <person name="Cen K."/>
            <person name="Zhan S."/>
            <person name="Wang C."/>
        </authorList>
    </citation>
    <scope>NUCLEOTIDE SEQUENCE [LARGE SCALE GENOMIC DNA]</scope>
    <source>
        <strain evidence="3 4">RCEF 1005</strain>
    </source>
</reference>
<proteinExistence type="predicted"/>
<dbReference type="InterPro" id="IPR001878">
    <property type="entry name" value="Znf_CCHC"/>
</dbReference>
<keyword evidence="1" id="KW-0862">Zinc</keyword>
<dbReference type="GO" id="GO:0003676">
    <property type="term" value="F:nucleic acid binding"/>
    <property type="evidence" value="ECO:0007669"/>
    <property type="project" value="InterPro"/>
</dbReference>
<name>A0A167S4Q9_CORDF</name>
<dbReference type="GO" id="GO:0008270">
    <property type="term" value="F:zinc ion binding"/>
    <property type="evidence" value="ECO:0007669"/>
    <property type="project" value="UniProtKB-KW"/>
</dbReference>